<dbReference type="HAMAP" id="MF_00096">
    <property type="entry name" value="MutS"/>
    <property type="match status" value="1"/>
</dbReference>
<keyword evidence="5 9" id="KW-0067">ATP-binding</keyword>
<evidence type="ECO:0000256" key="5">
    <source>
        <dbReference type="ARBA" id="ARBA00022840"/>
    </source>
</evidence>
<evidence type="ECO:0000256" key="2">
    <source>
        <dbReference type="ARBA" id="ARBA00021982"/>
    </source>
</evidence>
<feature type="domain" description="DNA mismatch repair proteins mutS family" evidence="12">
    <location>
        <begin position="691"/>
        <end position="707"/>
    </location>
</feature>
<dbReference type="InterPro" id="IPR036187">
    <property type="entry name" value="DNA_mismatch_repair_MutS_sf"/>
</dbReference>
<dbReference type="CDD" id="cd03284">
    <property type="entry name" value="ABC_MutS1"/>
    <property type="match status" value="1"/>
</dbReference>
<comment type="caution">
    <text evidence="13">The sequence shown here is derived from an EMBL/GenBank/DDBJ whole genome shotgun (WGS) entry which is preliminary data.</text>
</comment>
<evidence type="ECO:0000256" key="9">
    <source>
        <dbReference type="HAMAP-Rule" id="MF_00096"/>
    </source>
</evidence>
<dbReference type="PANTHER" id="PTHR11361:SF34">
    <property type="entry name" value="DNA MISMATCH REPAIR PROTEIN MSH1, MITOCHONDRIAL"/>
    <property type="match status" value="1"/>
</dbReference>
<dbReference type="Pfam" id="PF05192">
    <property type="entry name" value="MutS_III"/>
    <property type="match status" value="1"/>
</dbReference>
<dbReference type="NCBIfam" id="TIGR01070">
    <property type="entry name" value="mutS1"/>
    <property type="match status" value="1"/>
</dbReference>
<organism evidence="13 14">
    <name type="scientific">Marinobacter vinifirmus</name>
    <dbReference type="NCBI Taxonomy" id="355591"/>
    <lineage>
        <taxon>Bacteria</taxon>
        <taxon>Pseudomonadati</taxon>
        <taxon>Pseudomonadota</taxon>
        <taxon>Gammaproteobacteria</taxon>
        <taxon>Pseudomonadales</taxon>
        <taxon>Marinobacteraceae</taxon>
        <taxon>Marinobacter</taxon>
    </lineage>
</organism>
<dbReference type="GO" id="GO:0140664">
    <property type="term" value="F:ATP-dependent DNA damage sensor activity"/>
    <property type="evidence" value="ECO:0007669"/>
    <property type="project" value="InterPro"/>
</dbReference>
<dbReference type="SMART" id="SM00534">
    <property type="entry name" value="MUTSac"/>
    <property type="match status" value="1"/>
</dbReference>
<dbReference type="RefSeq" id="WP_094625311.1">
    <property type="nucleotide sequence ID" value="NZ_NEFY01000008.1"/>
</dbReference>
<proteinExistence type="inferred from homology"/>
<dbReference type="GO" id="GO:0030983">
    <property type="term" value="F:mismatched DNA binding"/>
    <property type="evidence" value="ECO:0007669"/>
    <property type="project" value="InterPro"/>
</dbReference>
<dbReference type="Pfam" id="PF05188">
    <property type="entry name" value="MutS_II"/>
    <property type="match status" value="1"/>
</dbReference>
<dbReference type="GO" id="GO:0005829">
    <property type="term" value="C:cytosol"/>
    <property type="evidence" value="ECO:0007669"/>
    <property type="project" value="TreeGrafter"/>
</dbReference>
<dbReference type="AlphaFoldDB" id="A0A7Z1DTC5"/>
<sequence>MPATQTDLSKHTPMMQQYLKIKREHPNELVFYRMGDFYELFYDDAKKAAELLDITLTARGQSGGNPIPMAGVPFHAAEGYIARMVRAGQSIAIAEQIGDPATSKGPVERKVVRIVTPGTLSDEAFLEDRRDNLLAAIFSHKEQFGFASLDISSGRFAVSELDSLEALQGELQRLRPAEILISEDFPFGDLLEGFTGVRRQGPWLFELDSARRVITQQLQVRDLTGFGCEDLHLAICAAGCLLQYARETQRTALPHIRKLTRERREDAVILDAASRRNLEIDTNLMGGQQYTLAWVMDRTATAMGARELRRWLNRPLRNVEVVQQRQQSVSALLDGFHYEPVHDLLKRVGDIERILARVALRSARPRDLARLRDAFQILPELQEALKPVNSSHVAQLAGTIGEYPELADLLERAIIENPPVVIREGGVIAEGFDEELDELRNISENAGQYLLDVETRERERTGISTLKVGYNRVHGYYIEISRGQSAQAPVDYIRRQTLKNAERFITPELKEFEDKALSAKSRALAREKGLYDDVLETVAEQLAPLQDAAQALAELDVLSNFAERATSLRFTAPEFTDQPGFDVEEGRHPVVEQLLDEPFVPNNLLMDTKRRMLVITGPNMGGKSTYMRQAALIALLAYTGSFVPANRAVLGPVDRIFTRMGSSDDIAGGRSTFMVEMTETANILHNATEHSLVLMDEVGRGTSTFDGLSLAWATAEHLAKDIRCYTLFATHYFELTQLADDLEHAVNVHLTATEHDDSIVFLHNVHDGPASQSYGLQVAKLAGVPQDVIRNAKAQLAHLEGSASPSAPAPEHVHEPAPKAVKQPTSAETVYQGDMFAMAEPSAVEEALQQLDVDGLSPREALNQLYELRALLKK</sequence>
<evidence type="ECO:0000256" key="11">
    <source>
        <dbReference type="SAM" id="MobiDB-lite"/>
    </source>
</evidence>
<dbReference type="Gene3D" id="3.40.1170.10">
    <property type="entry name" value="DNA repair protein MutS, domain I"/>
    <property type="match status" value="1"/>
</dbReference>
<evidence type="ECO:0000256" key="4">
    <source>
        <dbReference type="ARBA" id="ARBA00022763"/>
    </source>
</evidence>
<feature type="binding site" evidence="9">
    <location>
        <begin position="617"/>
        <end position="624"/>
    </location>
    <ligand>
        <name>ATP</name>
        <dbReference type="ChEBI" id="CHEBI:30616"/>
    </ligand>
</feature>
<evidence type="ECO:0000256" key="10">
    <source>
        <dbReference type="RuleBase" id="RU003756"/>
    </source>
</evidence>
<gene>
    <name evidence="9" type="primary">mutS</name>
    <name evidence="13" type="ORF">B9Q17_02085</name>
</gene>
<dbReference type="InterPro" id="IPR016151">
    <property type="entry name" value="DNA_mismatch_repair_MutS_N"/>
</dbReference>
<keyword evidence="3 9" id="KW-0547">Nucleotide-binding</keyword>
<dbReference type="Pfam" id="PF01624">
    <property type="entry name" value="MutS_I"/>
    <property type="match status" value="1"/>
</dbReference>
<dbReference type="FunFam" id="3.40.1170.10:FF:000001">
    <property type="entry name" value="DNA mismatch repair protein MutS"/>
    <property type="match status" value="1"/>
</dbReference>
<keyword evidence="14" id="KW-1185">Reference proteome</keyword>
<dbReference type="EMBL" id="NEFY01000008">
    <property type="protein sequence ID" value="OZC35654.1"/>
    <property type="molecule type" value="Genomic_DNA"/>
</dbReference>
<evidence type="ECO:0000256" key="7">
    <source>
        <dbReference type="ARBA" id="ARBA00023204"/>
    </source>
</evidence>
<evidence type="ECO:0000313" key="14">
    <source>
        <dbReference type="Proteomes" id="UP000216984"/>
    </source>
</evidence>
<dbReference type="PIRSF" id="PIRSF037677">
    <property type="entry name" value="DNA_mis_repair_Msh6"/>
    <property type="match status" value="1"/>
</dbReference>
<dbReference type="SUPFAM" id="SSF52540">
    <property type="entry name" value="P-loop containing nucleoside triphosphate hydrolases"/>
    <property type="match status" value="1"/>
</dbReference>
<dbReference type="InterPro" id="IPR000432">
    <property type="entry name" value="DNA_mismatch_repair_MutS_C"/>
</dbReference>
<dbReference type="InterPro" id="IPR007695">
    <property type="entry name" value="DNA_mismatch_repair_MutS-lik_N"/>
</dbReference>
<dbReference type="PROSITE" id="PS00486">
    <property type="entry name" value="DNA_MISMATCH_REPAIR_2"/>
    <property type="match status" value="1"/>
</dbReference>
<dbReference type="Gene3D" id="3.40.50.300">
    <property type="entry name" value="P-loop containing nucleotide triphosphate hydrolases"/>
    <property type="match status" value="1"/>
</dbReference>
<dbReference type="Gene3D" id="6.10.140.430">
    <property type="match status" value="1"/>
</dbReference>
<dbReference type="InterPro" id="IPR005748">
    <property type="entry name" value="DNA_mismatch_repair_MutS"/>
</dbReference>
<protein>
    <recommendedName>
        <fullName evidence="2 9">DNA mismatch repair protein MutS</fullName>
    </recommendedName>
</protein>
<keyword evidence="7 9" id="KW-0234">DNA repair</keyword>
<dbReference type="InterPro" id="IPR027417">
    <property type="entry name" value="P-loop_NTPase"/>
</dbReference>
<dbReference type="SUPFAM" id="SSF48334">
    <property type="entry name" value="DNA repair protein MutS, domain III"/>
    <property type="match status" value="1"/>
</dbReference>
<evidence type="ECO:0000259" key="12">
    <source>
        <dbReference type="PROSITE" id="PS00486"/>
    </source>
</evidence>
<dbReference type="InterPro" id="IPR017261">
    <property type="entry name" value="DNA_mismatch_repair_MutS/MSH"/>
</dbReference>
<dbReference type="InterPro" id="IPR007861">
    <property type="entry name" value="DNA_mismatch_repair_MutS_clamp"/>
</dbReference>
<keyword evidence="6 9" id="KW-0238">DNA-binding</keyword>
<dbReference type="GO" id="GO:0005524">
    <property type="term" value="F:ATP binding"/>
    <property type="evidence" value="ECO:0007669"/>
    <property type="project" value="UniProtKB-UniRule"/>
</dbReference>
<dbReference type="GO" id="GO:0003684">
    <property type="term" value="F:damaged DNA binding"/>
    <property type="evidence" value="ECO:0007669"/>
    <property type="project" value="UniProtKB-UniRule"/>
</dbReference>
<dbReference type="InterPro" id="IPR007696">
    <property type="entry name" value="DNA_mismatch_repair_MutS_core"/>
</dbReference>
<comment type="function">
    <text evidence="8 9">This protein is involved in the repair of mismatches in DNA. It is possible that it carries out the mismatch recognition step. This protein has a weak ATPase activity.</text>
</comment>
<dbReference type="FunFam" id="1.10.1420.10:FF:000002">
    <property type="entry name" value="DNA mismatch repair protein MutS"/>
    <property type="match status" value="1"/>
</dbReference>
<dbReference type="InterPro" id="IPR045076">
    <property type="entry name" value="MutS"/>
</dbReference>
<dbReference type="PANTHER" id="PTHR11361">
    <property type="entry name" value="DNA MISMATCH REPAIR PROTEIN MUTS FAMILY MEMBER"/>
    <property type="match status" value="1"/>
</dbReference>
<evidence type="ECO:0000256" key="8">
    <source>
        <dbReference type="ARBA" id="ARBA00024647"/>
    </source>
</evidence>
<evidence type="ECO:0000313" key="13">
    <source>
        <dbReference type="EMBL" id="OZC35654.1"/>
    </source>
</evidence>
<dbReference type="Pfam" id="PF05190">
    <property type="entry name" value="MutS_IV"/>
    <property type="match status" value="1"/>
</dbReference>
<dbReference type="SUPFAM" id="SSF53150">
    <property type="entry name" value="DNA repair protein MutS, domain II"/>
    <property type="match status" value="1"/>
</dbReference>
<dbReference type="NCBIfam" id="NF003810">
    <property type="entry name" value="PRK05399.1"/>
    <property type="match status" value="1"/>
</dbReference>
<accession>A0A7Z1DTC5</accession>
<name>A0A7Z1DTC5_9GAMM</name>
<dbReference type="GO" id="GO:0006298">
    <property type="term" value="P:mismatch repair"/>
    <property type="evidence" value="ECO:0007669"/>
    <property type="project" value="UniProtKB-UniRule"/>
</dbReference>
<dbReference type="InterPro" id="IPR036678">
    <property type="entry name" value="MutS_con_dom_sf"/>
</dbReference>
<reference evidence="13 14" key="1">
    <citation type="submission" date="2017-06" db="EMBL/GenBank/DDBJ databases">
        <title>Draft genome sequence of the halophilic bacterium Marinobacter vinifirmus FB1.</title>
        <authorList>
            <person name="Stepanov V.G."/>
            <person name="Roberts D.J."/>
            <person name="Fox G.E."/>
        </authorList>
    </citation>
    <scope>NUCLEOTIDE SEQUENCE [LARGE SCALE GENOMIC DNA]</scope>
    <source>
        <strain evidence="13 14">FB1</strain>
    </source>
</reference>
<keyword evidence="4 9" id="KW-0227">DNA damage</keyword>
<dbReference type="FunFam" id="3.40.50.300:FF:000283">
    <property type="entry name" value="DNA mismatch repair protein MutS"/>
    <property type="match status" value="1"/>
</dbReference>
<dbReference type="Proteomes" id="UP000216984">
    <property type="component" value="Unassembled WGS sequence"/>
</dbReference>
<dbReference type="Pfam" id="PF00488">
    <property type="entry name" value="MutS_V"/>
    <property type="match status" value="1"/>
</dbReference>
<evidence type="ECO:0000256" key="6">
    <source>
        <dbReference type="ARBA" id="ARBA00023125"/>
    </source>
</evidence>
<dbReference type="Gene3D" id="3.30.420.110">
    <property type="entry name" value="MutS, connector domain"/>
    <property type="match status" value="1"/>
</dbReference>
<dbReference type="Gene3D" id="1.10.1420.10">
    <property type="match status" value="2"/>
</dbReference>
<evidence type="ECO:0000256" key="1">
    <source>
        <dbReference type="ARBA" id="ARBA00006271"/>
    </source>
</evidence>
<evidence type="ECO:0000256" key="3">
    <source>
        <dbReference type="ARBA" id="ARBA00022741"/>
    </source>
</evidence>
<dbReference type="SMART" id="SM00533">
    <property type="entry name" value="MUTSd"/>
    <property type="match status" value="1"/>
</dbReference>
<feature type="region of interest" description="Disordered" evidence="11">
    <location>
        <begin position="797"/>
        <end position="826"/>
    </location>
</feature>
<dbReference type="SUPFAM" id="SSF55271">
    <property type="entry name" value="DNA repair protein MutS, domain I"/>
    <property type="match status" value="1"/>
</dbReference>
<dbReference type="InterPro" id="IPR007860">
    <property type="entry name" value="DNA_mmatch_repair_MutS_con_dom"/>
</dbReference>
<comment type="similarity">
    <text evidence="1 9 10">Belongs to the DNA mismatch repair MutS family.</text>
</comment>